<accession>A0A2S5IYV0</accession>
<dbReference type="Proteomes" id="UP000239297">
    <property type="component" value="Unassembled WGS sequence"/>
</dbReference>
<comment type="caution">
    <text evidence="3">The sequence shown here is derived from an EMBL/GenBank/DDBJ whole genome shotgun (WGS) entry which is preliminary data.</text>
</comment>
<feature type="region of interest" description="Disordered" evidence="1">
    <location>
        <begin position="21"/>
        <end position="87"/>
    </location>
</feature>
<feature type="chain" id="PRO_5038479487" description="Excalibur calcium-binding domain-containing protein" evidence="2">
    <location>
        <begin position="20"/>
        <end position="173"/>
    </location>
</feature>
<sequence>MAAAAAGLLLLTGCAVDSAVGAPGAEQPLVSPPVKAPDARPDAQVPEADVPIADVAPEAEGVNEPAPEQAQGIRMTSDADKGLDGDDVSDAALAGGCVPGYGTDGACLPPVPPRLAAEHAGHTGMDGPEMAAFYLCEDVRALIPDGLAVQDEDYLGLDSNKDGVACGKGDDAR</sequence>
<feature type="signal peptide" evidence="2">
    <location>
        <begin position="1"/>
        <end position="19"/>
    </location>
</feature>
<reference evidence="3 4" key="1">
    <citation type="journal article" date="2014" name="Int. J. Syst. Evol. Microbiol.">
        <title>Arthrobacter pityocampae sp. nov., isolated from Thaumetopoea pityocampa (Lep., Thaumetopoeidae).</title>
        <authorList>
            <person name="Ince I.A."/>
            <person name="Demirbag Z."/>
            <person name="Kati H."/>
        </authorList>
    </citation>
    <scope>NUCLEOTIDE SEQUENCE [LARGE SCALE GENOMIC DNA]</scope>
    <source>
        <strain evidence="3 4">Tp2</strain>
    </source>
</reference>
<evidence type="ECO:0000313" key="3">
    <source>
        <dbReference type="EMBL" id="PPB49735.1"/>
    </source>
</evidence>
<evidence type="ECO:0000256" key="1">
    <source>
        <dbReference type="SAM" id="MobiDB-lite"/>
    </source>
</evidence>
<protein>
    <recommendedName>
        <fullName evidence="5">Excalibur calcium-binding domain-containing protein</fullName>
    </recommendedName>
</protein>
<keyword evidence="4" id="KW-1185">Reference proteome</keyword>
<name>A0A2S5IYV0_9MICC</name>
<proteinExistence type="predicted"/>
<keyword evidence="2" id="KW-0732">Signal</keyword>
<organism evidence="3 4">
    <name type="scientific">Arthrobacter pityocampae</name>
    <dbReference type="NCBI Taxonomy" id="547334"/>
    <lineage>
        <taxon>Bacteria</taxon>
        <taxon>Bacillati</taxon>
        <taxon>Actinomycetota</taxon>
        <taxon>Actinomycetes</taxon>
        <taxon>Micrococcales</taxon>
        <taxon>Micrococcaceae</taxon>
        <taxon>Arthrobacter</taxon>
    </lineage>
</organism>
<evidence type="ECO:0008006" key="5">
    <source>
        <dbReference type="Google" id="ProtNLM"/>
    </source>
</evidence>
<evidence type="ECO:0000256" key="2">
    <source>
        <dbReference type="SAM" id="SignalP"/>
    </source>
</evidence>
<gene>
    <name evidence="3" type="ORF">C4K88_08690</name>
</gene>
<dbReference type="EMBL" id="PRKW01000003">
    <property type="protein sequence ID" value="PPB49735.1"/>
    <property type="molecule type" value="Genomic_DNA"/>
</dbReference>
<evidence type="ECO:0000313" key="4">
    <source>
        <dbReference type="Proteomes" id="UP000239297"/>
    </source>
</evidence>
<dbReference type="AlphaFoldDB" id="A0A2S5IYV0"/>